<dbReference type="AlphaFoldDB" id="A0A8H3MF41"/>
<feature type="region of interest" description="Disordered" evidence="1">
    <location>
        <begin position="28"/>
        <end position="47"/>
    </location>
</feature>
<evidence type="ECO:0000256" key="1">
    <source>
        <dbReference type="SAM" id="MobiDB-lite"/>
    </source>
</evidence>
<dbReference type="EMBL" id="BLAL01000321">
    <property type="protein sequence ID" value="GET03351.1"/>
    <property type="molecule type" value="Genomic_DNA"/>
</dbReference>
<dbReference type="OrthoDB" id="2389387at2759"/>
<sequence>MSAESSKKASKGTIQATLNFPISFIKNKKEKSKEKNTENNKLQQTTQQTLLNFLPANNPIKNTKKRILDDIVSSESENEEDESDSSESEYELHDDLVNYSPNICDEEKKLRRNKFFLRLISPKLVRCQCEKEIKLDRVYRAKNLISHAKRNKYQMKTDKQVSVLKYFSELSNKDSQNKAKTKACIGLIRTPETYI</sequence>
<evidence type="ECO:0000313" key="2">
    <source>
        <dbReference type="EMBL" id="GET03351.1"/>
    </source>
</evidence>
<name>A0A8H3MF41_9GLOM</name>
<comment type="caution">
    <text evidence="2">The sequence shown here is derived from an EMBL/GenBank/DDBJ whole genome shotgun (WGS) entry which is preliminary data.</text>
</comment>
<dbReference type="Proteomes" id="UP000615446">
    <property type="component" value="Unassembled WGS sequence"/>
</dbReference>
<reference evidence="2" key="1">
    <citation type="submission" date="2019-10" db="EMBL/GenBank/DDBJ databases">
        <title>Conservation and host-specific expression of non-tandemly repeated heterogenous ribosome RNA gene in arbuscular mycorrhizal fungi.</title>
        <authorList>
            <person name="Maeda T."/>
            <person name="Kobayashi Y."/>
            <person name="Nakagawa T."/>
            <person name="Ezawa T."/>
            <person name="Yamaguchi K."/>
            <person name="Bino T."/>
            <person name="Nishimoto Y."/>
            <person name="Shigenobu S."/>
            <person name="Kawaguchi M."/>
        </authorList>
    </citation>
    <scope>NUCLEOTIDE SEQUENCE</scope>
    <source>
        <strain evidence="2">HR1</strain>
    </source>
</reference>
<accession>A0A8H3MF41</accession>
<feature type="compositionally biased region" description="Acidic residues" evidence="1">
    <location>
        <begin position="76"/>
        <end position="89"/>
    </location>
</feature>
<proteinExistence type="predicted"/>
<evidence type="ECO:0000313" key="3">
    <source>
        <dbReference type="Proteomes" id="UP000615446"/>
    </source>
</evidence>
<protein>
    <submittedName>
        <fullName evidence="2">Uncharacterized protein</fullName>
    </submittedName>
</protein>
<gene>
    <name evidence="2" type="ORF">RCL2_002969500</name>
</gene>
<feature type="region of interest" description="Disordered" evidence="1">
    <location>
        <begin position="65"/>
        <end position="91"/>
    </location>
</feature>
<organism evidence="2 3">
    <name type="scientific">Rhizophagus clarus</name>
    <dbReference type="NCBI Taxonomy" id="94130"/>
    <lineage>
        <taxon>Eukaryota</taxon>
        <taxon>Fungi</taxon>
        <taxon>Fungi incertae sedis</taxon>
        <taxon>Mucoromycota</taxon>
        <taxon>Glomeromycotina</taxon>
        <taxon>Glomeromycetes</taxon>
        <taxon>Glomerales</taxon>
        <taxon>Glomeraceae</taxon>
        <taxon>Rhizophagus</taxon>
    </lineage>
</organism>